<evidence type="ECO:0000313" key="2">
    <source>
        <dbReference type="EMBL" id="BAS94564.1"/>
    </source>
</evidence>
<reference evidence="3" key="1">
    <citation type="journal article" date="2005" name="Nature">
        <title>The map-based sequence of the rice genome.</title>
        <authorList>
            <consortium name="International rice genome sequencing project (IRGSP)"/>
            <person name="Matsumoto T."/>
            <person name="Wu J."/>
            <person name="Kanamori H."/>
            <person name="Katayose Y."/>
            <person name="Fujisawa M."/>
            <person name="Namiki N."/>
            <person name="Mizuno H."/>
            <person name="Yamamoto K."/>
            <person name="Antonio B.A."/>
            <person name="Baba T."/>
            <person name="Sakata K."/>
            <person name="Nagamura Y."/>
            <person name="Aoki H."/>
            <person name="Arikawa K."/>
            <person name="Arita K."/>
            <person name="Bito T."/>
            <person name="Chiden Y."/>
            <person name="Fujitsuka N."/>
            <person name="Fukunaka R."/>
            <person name="Hamada M."/>
            <person name="Harada C."/>
            <person name="Hayashi A."/>
            <person name="Hijishita S."/>
            <person name="Honda M."/>
            <person name="Hosokawa S."/>
            <person name="Ichikawa Y."/>
            <person name="Idonuma A."/>
            <person name="Iijima M."/>
            <person name="Ikeda M."/>
            <person name="Ikeno M."/>
            <person name="Ito K."/>
            <person name="Ito S."/>
            <person name="Ito T."/>
            <person name="Ito Y."/>
            <person name="Ito Y."/>
            <person name="Iwabuchi A."/>
            <person name="Kamiya K."/>
            <person name="Karasawa W."/>
            <person name="Kurita K."/>
            <person name="Katagiri S."/>
            <person name="Kikuta A."/>
            <person name="Kobayashi H."/>
            <person name="Kobayashi N."/>
            <person name="Machita K."/>
            <person name="Maehara T."/>
            <person name="Masukawa M."/>
            <person name="Mizubayashi T."/>
            <person name="Mukai Y."/>
            <person name="Nagasaki H."/>
            <person name="Nagata Y."/>
            <person name="Naito S."/>
            <person name="Nakashima M."/>
            <person name="Nakama Y."/>
            <person name="Nakamichi Y."/>
            <person name="Nakamura M."/>
            <person name="Meguro A."/>
            <person name="Negishi M."/>
            <person name="Ohta I."/>
            <person name="Ohta T."/>
            <person name="Okamoto M."/>
            <person name="Ono N."/>
            <person name="Saji S."/>
            <person name="Sakaguchi M."/>
            <person name="Sakai K."/>
            <person name="Shibata M."/>
            <person name="Shimokawa T."/>
            <person name="Song J."/>
            <person name="Takazaki Y."/>
            <person name="Terasawa K."/>
            <person name="Tsugane M."/>
            <person name="Tsuji K."/>
            <person name="Ueda S."/>
            <person name="Waki K."/>
            <person name="Yamagata H."/>
            <person name="Yamamoto M."/>
            <person name="Yamamoto S."/>
            <person name="Yamane H."/>
            <person name="Yoshiki S."/>
            <person name="Yoshihara R."/>
            <person name="Yukawa K."/>
            <person name="Zhong H."/>
            <person name="Yano M."/>
            <person name="Yuan Q."/>
            <person name="Ouyang S."/>
            <person name="Liu J."/>
            <person name="Jones K.M."/>
            <person name="Gansberger K."/>
            <person name="Moffat K."/>
            <person name="Hill J."/>
            <person name="Bera J."/>
            <person name="Fadrosh D."/>
            <person name="Jin S."/>
            <person name="Johri S."/>
            <person name="Kim M."/>
            <person name="Overton L."/>
            <person name="Reardon M."/>
            <person name="Tsitrin T."/>
            <person name="Vuong H."/>
            <person name="Weaver B."/>
            <person name="Ciecko A."/>
            <person name="Tallon L."/>
            <person name="Jackson J."/>
            <person name="Pai G."/>
            <person name="Aken S.V."/>
            <person name="Utterback T."/>
            <person name="Reidmuller S."/>
            <person name="Feldblyum T."/>
            <person name="Hsiao J."/>
            <person name="Zismann V."/>
            <person name="Iobst S."/>
            <person name="de Vazeille A.R."/>
            <person name="Buell C.R."/>
            <person name="Ying K."/>
            <person name="Li Y."/>
            <person name="Lu T."/>
            <person name="Huang Y."/>
            <person name="Zhao Q."/>
            <person name="Feng Q."/>
            <person name="Zhang L."/>
            <person name="Zhu J."/>
            <person name="Weng Q."/>
            <person name="Mu J."/>
            <person name="Lu Y."/>
            <person name="Fan D."/>
            <person name="Liu Y."/>
            <person name="Guan J."/>
            <person name="Zhang Y."/>
            <person name="Yu S."/>
            <person name="Liu X."/>
            <person name="Zhang Y."/>
            <person name="Hong G."/>
            <person name="Han B."/>
            <person name="Choisne N."/>
            <person name="Demange N."/>
            <person name="Orjeda G."/>
            <person name="Samain S."/>
            <person name="Cattolico L."/>
            <person name="Pelletier E."/>
            <person name="Couloux A."/>
            <person name="Segurens B."/>
            <person name="Wincker P."/>
            <person name="D'Hont A."/>
            <person name="Scarpelli C."/>
            <person name="Weissenbach J."/>
            <person name="Salanoubat M."/>
            <person name="Quetier F."/>
            <person name="Yu Y."/>
            <person name="Kim H.R."/>
            <person name="Rambo T."/>
            <person name="Currie J."/>
            <person name="Collura K."/>
            <person name="Luo M."/>
            <person name="Yang T."/>
            <person name="Ammiraju J.S.S."/>
            <person name="Engler F."/>
            <person name="Soderlund C."/>
            <person name="Wing R.A."/>
            <person name="Palmer L.E."/>
            <person name="de la Bastide M."/>
            <person name="Spiegel L."/>
            <person name="Nascimento L."/>
            <person name="Zutavern T."/>
            <person name="O'Shaughnessy A."/>
            <person name="Dike S."/>
            <person name="Dedhia N."/>
            <person name="Preston R."/>
            <person name="Balija V."/>
            <person name="McCombie W.R."/>
            <person name="Chow T."/>
            <person name="Chen H."/>
            <person name="Chung M."/>
            <person name="Chen C."/>
            <person name="Shaw J."/>
            <person name="Wu H."/>
            <person name="Hsiao K."/>
            <person name="Chao Y."/>
            <person name="Chu M."/>
            <person name="Cheng C."/>
            <person name="Hour A."/>
            <person name="Lee P."/>
            <person name="Lin S."/>
            <person name="Lin Y."/>
            <person name="Liou J."/>
            <person name="Liu S."/>
            <person name="Hsing Y."/>
            <person name="Raghuvanshi S."/>
            <person name="Mohanty A."/>
            <person name="Bharti A.K."/>
            <person name="Gaur A."/>
            <person name="Gupta V."/>
            <person name="Kumar D."/>
            <person name="Ravi V."/>
            <person name="Vij S."/>
            <person name="Kapur A."/>
            <person name="Khurana P."/>
            <person name="Khurana P."/>
            <person name="Khurana J.P."/>
            <person name="Tyagi A.K."/>
            <person name="Gaikwad K."/>
            <person name="Singh A."/>
            <person name="Dalal V."/>
            <person name="Srivastava S."/>
            <person name="Dixit A."/>
            <person name="Pal A.K."/>
            <person name="Ghazi I.A."/>
            <person name="Yadav M."/>
            <person name="Pandit A."/>
            <person name="Bhargava A."/>
            <person name="Sureshbabu K."/>
            <person name="Batra K."/>
            <person name="Sharma T.R."/>
            <person name="Mohapatra T."/>
            <person name="Singh N.K."/>
            <person name="Messing J."/>
            <person name="Nelson A.B."/>
            <person name="Fuks G."/>
            <person name="Kavchok S."/>
            <person name="Keizer G."/>
            <person name="Linton E."/>
            <person name="Llaca V."/>
            <person name="Song R."/>
            <person name="Tanyolac B."/>
            <person name="Young S."/>
            <person name="Ho-Il K."/>
            <person name="Hahn J.H."/>
            <person name="Sangsakoo G."/>
            <person name="Vanavichit A."/>
            <person name="de Mattos Luiz.A.T."/>
            <person name="Zimmer P.D."/>
            <person name="Malone G."/>
            <person name="Dellagostin O."/>
            <person name="de Oliveira A.C."/>
            <person name="Bevan M."/>
            <person name="Bancroft I."/>
            <person name="Minx P."/>
            <person name="Cordum H."/>
            <person name="Wilson R."/>
            <person name="Cheng Z."/>
            <person name="Jin W."/>
            <person name="Jiang J."/>
            <person name="Leong S.A."/>
            <person name="Iwama H."/>
            <person name="Gojobori T."/>
            <person name="Itoh T."/>
            <person name="Niimura Y."/>
            <person name="Fujii Y."/>
            <person name="Habara T."/>
            <person name="Sakai H."/>
            <person name="Sato Y."/>
            <person name="Wilson G."/>
            <person name="Kumar K."/>
            <person name="McCouch S."/>
            <person name="Juretic N."/>
            <person name="Hoen D."/>
            <person name="Wright S."/>
            <person name="Bruskiewich R."/>
            <person name="Bureau T."/>
            <person name="Miyao A."/>
            <person name="Hirochika H."/>
            <person name="Nishikawa T."/>
            <person name="Kadowaki K."/>
            <person name="Sugiura M."/>
            <person name="Burr B."/>
            <person name="Sasaki T."/>
        </authorList>
    </citation>
    <scope>NUCLEOTIDE SEQUENCE [LARGE SCALE GENOMIC DNA]</scope>
    <source>
        <strain evidence="3">cv. Nipponbare</strain>
    </source>
</reference>
<dbReference type="PaxDb" id="39947-A0A0P0WNW6"/>
<dbReference type="InParanoid" id="A0A0P0WNW6"/>
<feature type="compositionally biased region" description="Basic and acidic residues" evidence="1">
    <location>
        <begin position="90"/>
        <end position="100"/>
    </location>
</feature>
<keyword evidence="3" id="KW-1185">Reference proteome</keyword>
<evidence type="ECO:0000256" key="1">
    <source>
        <dbReference type="SAM" id="MobiDB-lite"/>
    </source>
</evidence>
<gene>
    <name evidence="2" type="ordered locus">Os05g0479850</name>
    <name evidence="2" type="ORF">OSNPB_050479850</name>
</gene>
<feature type="region of interest" description="Disordered" evidence="1">
    <location>
        <begin position="1"/>
        <end position="124"/>
    </location>
</feature>
<dbReference type="EMBL" id="AP014961">
    <property type="protein sequence ID" value="BAS94564.1"/>
    <property type="molecule type" value="Genomic_DNA"/>
</dbReference>
<protein>
    <submittedName>
        <fullName evidence="2">Os05g0479850 protein</fullName>
    </submittedName>
</protein>
<organism evidence="2 3">
    <name type="scientific">Oryza sativa subsp. japonica</name>
    <name type="common">Rice</name>
    <dbReference type="NCBI Taxonomy" id="39947"/>
    <lineage>
        <taxon>Eukaryota</taxon>
        <taxon>Viridiplantae</taxon>
        <taxon>Streptophyta</taxon>
        <taxon>Embryophyta</taxon>
        <taxon>Tracheophyta</taxon>
        <taxon>Spermatophyta</taxon>
        <taxon>Magnoliopsida</taxon>
        <taxon>Liliopsida</taxon>
        <taxon>Poales</taxon>
        <taxon>Poaceae</taxon>
        <taxon>BOP clade</taxon>
        <taxon>Oryzoideae</taxon>
        <taxon>Oryzeae</taxon>
        <taxon>Oryzinae</taxon>
        <taxon>Oryza</taxon>
        <taxon>Oryza sativa</taxon>
    </lineage>
</organism>
<dbReference type="Proteomes" id="UP000059680">
    <property type="component" value="Chromosome 5"/>
</dbReference>
<sequence>MMQQNQQEHTAKHIIQILRGGLTVRGSTESGGAMQTKEEGSRPATVGPRRGPSRTDGGRTDGGEDGTPPRARPRTEFPVAAGFHGLPLQRHADAPVRDGGRSSSPSPSPAPGTAVLLLNGPHPT</sequence>
<reference evidence="2 3" key="3">
    <citation type="journal article" date="2013" name="Rice">
        <title>Improvement of the Oryza sativa Nipponbare reference genome using next generation sequence and optical map data.</title>
        <authorList>
            <person name="Kawahara Y."/>
            <person name="de la Bastide M."/>
            <person name="Hamilton J.P."/>
            <person name="Kanamori H."/>
            <person name="McCombie W.R."/>
            <person name="Ouyang S."/>
            <person name="Schwartz D.C."/>
            <person name="Tanaka T."/>
            <person name="Wu J."/>
            <person name="Zhou S."/>
            <person name="Childs K.L."/>
            <person name="Davidson R.M."/>
            <person name="Lin H."/>
            <person name="Quesada-Ocampo L."/>
            <person name="Vaillancourt B."/>
            <person name="Sakai H."/>
            <person name="Lee S.S."/>
            <person name="Kim J."/>
            <person name="Numa H."/>
            <person name="Itoh T."/>
            <person name="Buell C.R."/>
            <person name="Matsumoto T."/>
        </authorList>
    </citation>
    <scope>NUCLEOTIDE SEQUENCE [LARGE SCALE GENOMIC DNA]</scope>
    <source>
        <strain evidence="3">cv. Nipponbare</strain>
    </source>
</reference>
<accession>A0A0P0WNW6</accession>
<proteinExistence type="predicted"/>
<name>A0A0P0WNW6_ORYSJ</name>
<evidence type="ECO:0000313" key="3">
    <source>
        <dbReference type="Proteomes" id="UP000059680"/>
    </source>
</evidence>
<dbReference type="AlphaFoldDB" id="A0A0P0WNW6"/>
<reference evidence="2 3" key="2">
    <citation type="journal article" date="2013" name="Plant Cell Physiol.">
        <title>Rice Annotation Project Database (RAP-DB): an integrative and interactive database for rice genomics.</title>
        <authorList>
            <person name="Sakai H."/>
            <person name="Lee S.S."/>
            <person name="Tanaka T."/>
            <person name="Numa H."/>
            <person name="Kim J."/>
            <person name="Kawahara Y."/>
            <person name="Wakimoto H."/>
            <person name="Yang C.C."/>
            <person name="Iwamoto M."/>
            <person name="Abe T."/>
            <person name="Yamada Y."/>
            <person name="Muto A."/>
            <person name="Inokuchi H."/>
            <person name="Ikemura T."/>
            <person name="Matsumoto T."/>
            <person name="Sasaki T."/>
            <person name="Itoh T."/>
        </authorList>
    </citation>
    <scope>NUCLEOTIDE SEQUENCE [LARGE SCALE GENOMIC DNA]</scope>
    <source>
        <strain evidence="3">cv. Nipponbare</strain>
    </source>
</reference>